<reference evidence="2" key="3">
    <citation type="submission" date="2017-10" db="EMBL/GenBank/DDBJ databases">
        <authorList>
            <person name="Vrbovska V."/>
            <person name="Kovarovic V."/>
            <person name="Indrakova A."/>
        </authorList>
    </citation>
    <scope>NUCLEOTIDE SEQUENCE</scope>
    <source>
        <strain evidence="2">CCM 8730</strain>
    </source>
</reference>
<evidence type="ECO:0000313" key="3">
    <source>
        <dbReference type="EMBL" id="UQW80958.1"/>
    </source>
</evidence>
<keyword evidence="1" id="KW-0732">Signal</keyword>
<dbReference type="EMBL" id="MRZN01000028">
    <property type="protein sequence ID" value="PHK48661.1"/>
    <property type="molecule type" value="Genomic_DNA"/>
</dbReference>
<accession>A0A2C6VEA4</accession>
<dbReference type="Proteomes" id="UP000223828">
    <property type="component" value="Unassembled WGS sequence"/>
</dbReference>
<keyword evidence="5" id="KW-1185">Reference proteome</keyword>
<evidence type="ECO:0000313" key="2">
    <source>
        <dbReference type="EMBL" id="PHK48661.1"/>
    </source>
</evidence>
<protein>
    <submittedName>
        <fullName evidence="2">Uncharacterized protein</fullName>
    </submittedName>
</protein>
<sequence>MNKYTKFTSTVLASIFTLSLAGLPMAQANDPNEKSINPAKQLVKTNNISKDAQREGDHNVKYFSDQELKTELDKQDYNTSGFESTESDNGINTYAAKKGGVTKAVYGKGKNADIVDAAGALDRIIGGGTGGFIGSFAGHIVSTYGGKVIPKNGIIVKGNVDGNIRDLVNQ</sequence>
<reference evidence="4" key="2">
    <citation type="submission" date="2017-10" db="EMBL/GenBank/DDBJ databases">
        <title>Staphylococcus edaphicus sp. nov., isolated in Antarctica, harbouring mecC gene and genomic islands essential in adaptation to extreme environment.</title>
        <authorList>
            <person name="Pantucek R."/>
            <person name="Sedlacek I."/>
            <person name="Indrakova A."/>
            <person name="Vrbovska V."/>
            <person name="Maslanova I."/>
            <person name="Kovarovic V."/>
            <person name="Svec P."/>
            <person name="Kralova S."/>
            <person name="Kristofova L."/>
            <person name="Keklakova J."/>
            <person name="Petras P."/>
            <person name="Doskar J."/>
        </authorList>
    </citation>
    <scope>NUCLEOTIDE SEQUENCE [LARGE SCALE GENOMIC DNA]</scope>
    <source>
        <strain evidence="4">CCM 5085</strain>
    </source>
</reference>
<feature type="signal peptide" evidence="1">
    <location>
        <begin position="1"/>
        <end position="28"/>
    </location>
</feature>
<dbReference type="EMBL" id="CP093217">
    <property type="protein sequence ID" value="UQW80958.1"/>
    <property type="molecule type" value="Genomic_DNA"/>
</dbReference>
<proteinExistence type="predicted"/>
<name>A0A2C6VEA4_9STAP</name>
<dbReference type="RefSeq" id="WP_099091278.1">
    <property type="nucleotide sequence ID" value="NZ_CP093217.1"/>
</dbReference>
<reference evidence="2" key="1">
    <citation type="journal article" date="2017" name="Appl. Environ. Microbiol.">
        <title>Staphylococcus edaphicus sp. nov., isolated in Antarctica, harbours mecC gene and genomic islands with suspected role in adaptation to extreme environment.</title>
        <authorList>
            <person name="Pantucek R."/>
            <person name="Sedlacek I."/>
            <person name="Indrakova A."/>
            <person name="Vrbovska V."/>
            <person name="Maslanova I."/>
            <person name="Kovarovic V."/>
            <person name="Svec P."/>
            <person name="Kralova S."/>
            <person name="Kristofova L."/>
            <person name="Keklakova J."/>
            <person name="Petras P."/>
            <person name="Doskar J."/>
        </authorList>
    </citation>
    <scope>NUCLEOTIDE SEQUENCE</scope>
    <source>
        <strain evidence="2">CCM 8730</strain>
    </source>
</reference>
<evidence type="ECO:0000313" key="4">
    <source>
        <dbReference type="Proteomes" id="UP000223828"/>
    </source>
</evidence>
<gene>
    <name evidence="2" type="ORF">BTJ66_12535</name>
    <name evidence="3" type="ORF">MNY58_10250</name>
</gene>
<dbReference type="Proteomes" id="UP001056588">
    <property type="component" value="Chromosome"/>
</dbReference>
<organism evidence="2 4">
    <name type="scientific">Staphylococcus edaphicus</name>
    <dbReference type="NCBI Taxonomy" id="1955013"/>
    <lineage>
        <taxon>Bacteria</taxon>
        <taxon>Bacillati</taxon>
        <taxon>Bacillota</taxon>
        <taxon>Bacilli</taxon>
        <taxon>Bacillales</taxon>
        <taxon>Staphylococcaceae</taxon>
        <taxon>Staphylococcus</taxon>
    </lineage>
</organism>
<evidence type="ECO:0000256" key="1">
    <source>
        <dbReference type="SAM" id="SignalP"/>
    </source>
</evidence>
<dbReference type="AlphaFoldDB" id="A0A2C6VEA4"/>
<reference evidence="3" key="4">
    <citation type="submission" date="2022-03" db="EMBL/GenBank/DDBJ databases">
        <title>Complete Genome Sequence of Staphylococcus edaphicus strain CCM 8731.</title>
        <authorList>
            <person name="Rimmer C.O."/>
            <person name="Thomas J.C."/>
        </authorList>
    </citation>
    <scope>NUCLEOTIDE SEQUENCE</scope>
    <source>
        <strain evidence="3">CCM 8731</strain>
    </source>
</reference>
<evidence type="ECO:0000313" key="5">
    <source>
        <dbReference type="Proteomes" id="UP001056588"/>
    </source>
</evidence>
<feature type="chain" id="PRO_5012564465" evidence="1">
    <location>
        <begin position="29"/>
        <end position="170"/>
    </location>
</feature>